<dbReference type="RefSeq" id="WP_004834131.1">
    <property type="nucleotide sequence ID" value="NZ_AEXM01000012.1"/>
</dbReference>
<dbReference type="Pfam" id="PF00149">
    <property type="entry name" value="Metallophos"/>
    <property type="match status" value="1"/>
</dbReference>
<gene>
    <name evidence="2" type="ORF">HMPREF9290_1503</name>
</gene>
<dbReference type="EMBL" id="AEXM01000012">
    <property type="protein sequence ID" value="EGC82337.1"/>
    <property type="molecule type" value="Genomic_DNA"/>
</dbReference>
<evidence type="ECO:0000259" key="1">
    <source>
        <dbReference type="Pfam" id="PF00149"/>
    </source>
</evidence>
<dbReference type="AlphaFoldDB" id="F0GUS9"/>
<dbReference type="InterPro" id="IPR014578">
    <property type="entry name" value="Pesterase_CT488"/>
</dbReference>
<dbReference type="InterPro" id="IPR051158">
    <property type="entry name" value="Metallophosphoesterase_sf"/>
</dbReference>
<proteinExistence type="predicted"/>
<dbReference type="PANTHER" id="PTHR31302">
    <property type="entry name" value="TRANSMEMBRANE PROTEIN WITH METALLOPHOSPHOESTERASE DOMAIN-RELATED"/>
    <property type="match status" value="1"/>
</dbReference>
<dbReference type="PATRIC" id="fig|879305.3.peg.561"/>
<evidence type="ECO:0000313" key="3">
    <source>
        <dbReference type="Proteomes" id="UP000005286"/>
    </source>
</evidence>
<dbReference type="InterPro" id="IPR029052">
    <property type="entry name" value="Metallo-depent_PP-like"/>
</dbReference>
<dbReference type="Proteomes" id="UP000005286">
    <property type="component" value="Unassembled WGS sequence"/>
</dbReference>
<comment type="caution">
    <text evidence="2">The sequence shown here is derived from an EMBL/GenBank/DDBJ whole genome shotgun (WGS) entry which is preliminary data.</text>
</comment>
<dbReference type="PANTHER" id="PTHR31302:SF22">
    <property type="entry name" value="PHOSPHOESTERASE"/>
    <property type="match status" value="1"/>
</dbReference>
<dbReference type="Gene3D" id="3.60.21.10">
    <property type="match status" value="1"/>
</dbReference>
<sequence>MIYAIADLHLDYTEEKSMEVFGEGWANYQARIFENWENKITDEDTVLIPGDISWAMDIKNAKVDLSRINDLKGKKILMKGNHDYWWSSLKKLDELNLESLHFLQNNHFEVEDYDICGTRGWISRDNKDFNDHDEKIFNRELIRLENSFRESKSENRIVLLHYPPLNVDGTFNEFFDLCKKYKVKKLLYGHLHGAGHKLVKEGNIEGIEVFCVAGDYINFMPVRIG</sequence>
<organism evidence="2 3">
    <name type="scientific">Anaerococcus prevotii ACS-065-V-Col13</name>
    <dbReference type="NCBI Taxonomy" id="879305"/>
    <lineage>
        <taxon>Bacteria</taxon>
        <taxon>Bacillati</taxon>
        <taxon>Bacillota</taxon>
        <taxon>Tissierellia</taxon>
        <taxon>Tissierellales</taxon>
        <taxon>Peptoniphilaceae</taxon>
        <taxon>Anaerococcus</taxon>
    </lineage>
</organism>
<dbReference type="PIRSF" id="PIRSF033094">
    <property type="entry name" value="Pesterase_CT488"/>
    <property type="match status" value="1"/>
</dbReference>
<name>F0GUS9_9FIRM</name>
<dbReference type="SUPFAM" id="SSF56300">
    <property type="entry name" value="Metallo-dependent phosphatases"/>
    <property type="match status" value="1"/>
</dbReference>
<keyword evidence="3" id="KW-1185">Reference proteome</keyword>
<accession>F0GUS9</accession>
<feature type="domain" description="Calcineurin-like phosphoesterase" evidence="1">
    <location>
        <begin position="2"/>
        <end position="193"/>
    </location>
</feature>
<dbReference type="GO" id="GO:0016787">
    <property type="term" value="F:hydrolase activity"/>
    <property type="evidence" value="ECO:0007669"/>
    <property type="project" value="InterPro"/>
</dbReference>
<protein>
    <submittedName>
        <fullName evidence="2">Ser/Thr phosphatase family protein</fullName>
    </submittedName>
</protein>
<dbReference type="eggNOG" id="COG1768">
    <property type="taxonomic scope" value="Bacteria"/>
</dbReference>
<dbReference type="STRING" id="879305.HMPREF9290_1503"/>
<dbReference type="InterPro" id="IPR004843">
    <property type="entry name" value="Calcineurin-like_PHP"/>
</dbReference>
<reference evidence="2 3" key="1">
    <citation type="submission" date="2011-01" db="EMBL/GenBank/DDBJ databases">
        <authorList>
            <person name="Durkin A.S."/>
            <person name="Madupu R."/>
            <person name="Torralba M."/>
            <person name="Gillis M."/>
            <person name="Methe B."/>
            <person name="Sutton G."/>
            <person name="Nelson K.E."/>
        </authorList>
    </citation>
    <scope>NUCLEOTIDE SEQUENCE [LARGE SCALE GENOMIC DNA]</scope>
    <source>
        <strain evidence="2 3">ACS-065-V-Col13</strain>
    </source>
</reference>
<evidence type="ECO:0000313" key="2">
    <source>
        <dbReference type="EMBL" id="EGC82337.1"/>
    </source>
</evidence>